<feature type="transmembrane region" description="Helical" evidence="5">
    <location>
        <begin position="82"/>
        <end position="98"/>
    </location>
</feature>
<evidence type="ECO:0000256" key="1">
    <source>
        <dbReference type="ARBA" id="ARBA00004141"/>
    </source>
</evidence>
<keyword evidence="5" id="KW-1133">Transmembrane helix</keyword>
<protein>
    <recommendedName>
        <fullName evidence="6">Cation-transporting P-type ATPase N-terminal domain-containing protein</fullName>
    </recommendedName>
</protein>
<comment type="subcellular location">
    <subcellularLocation>
        <location evidence="1">Membrane</location>
        <topology evidence="1">Multi-pass membrane protein</topology>
    </subcellularLocation>
</comment>
<keyword evidence="2" id="KW-0547">Nucleotide-binding</keyword>
<keyword evidence="3" id="KW-0067">ATP-binding</keyword>
<evidence type="ECO:0000256" key="3">
    <source>
        <dbReference type="ARBA" id="ARBA00022840"/>
    </source>
</evidence>
<evidence type="ECO:0000313" key="7">
    <source>
        <dbReference type="EMBL" id="GAH99517.1"/>
    </source>
</evidence>
<dbReference type="Gene3D" id="2.70.150.10">
    <property type="entry name" value="Calcium-transporting ATPase, cytoplasmic transduction domain A"/>
    <property type="match status" value="1"/>
</dbReference>
<accession>X1JZA7</accession>
<comment type="caution">
    <text evidence="7">The sequence shown here is derived from an EMBL/GenBank/DDBJ whole genome shotgun (WGS) entry which is preliminary data.</text>
</comment>
<dbReference type="PANTHER" id="PTHR42861">
    <property type="entry name" value="CALCIUM-TRANSPORTING ATPASE"/>
    <property type="match status" value="1"/>
</dbReference>
<dbReference type="GO" id="GO:0005524">
    <property type="term" value="F:ATP binding"/>
    <property type="evidence" value="ECO:0007669"/>
    <property type="project" value="UniProtKB-KW"/>
</dbReference>
<dbReference type="Pfam" id="PF00690">
    <property type="entry name" value="Cation_ATPase_N"/>
    <property type="match status" value="1"/>
</dbReference>
<evidence type="ECO:0000256" key="2">
    <source>
        <dbReference type="ARBA" id="ARBA00022741"/>
    </source>
</evidence>
<dbReference type="InterPro" id="IPR008250">
    <property type="entry name" value="ATPase_P-typ_transduc_dom_A_sf"/>
</dbReference>
<dbReference type="EMBL" id="BARV01001729">
    <property type="protein sequence ID" value="GAH99517.1"/>
    <property type="molecule type" value="Genomic_DNA"/>
</dbReference>
<dbReference type="SUPFAM" id="SSF81665">
    <property type="entry name" value="Calcium ATPase, transmembrane domain M"/>
    <property type="match status" value="1"/>
</dbReference>
<evidence type="ECO:0000256" key="5">
    <source>
        <dbReference type="SAM" id="Phobius"/>
    </source>
</evidence>
<feature type="transmembrane region" description="Helical" evidence="5">
    <location>
        <begin position="57"/>
        <end position="76"/>
    </location>
</feature>
<dbReference type="NCBIfam" id="TIGR01494">
    <property type="entry name" value="ATPase_P-type"/>
    <property type="match status" value="1"/>
</dbReference>
<feature type="region of interest" description="Disordered" evidence="4">
    <location>
        <begin position="19"/>
        <end position="42"/>
    </location>
</feature>
<dbReference type="InterPro" id="IPR004014">
    <property type="entry name" value="ATPase_P-typ_cation-transptr_N"/>
</dbReference>
<keyword evidence="5" id="KW-0812">Transmembrane</keyword>
<organism evidence="7">
    <name type="scientific">marine sediment metagenome</name>
    <dbReference type="NCBI Taxonomy" id="412755"/>
    <lineage>
        <taxon>unclassified sequences</taxon>
        <taxon>metagenomes</taxon>
        <taxon>ecological metagenomes</taxon>
    </lineage>
</organism>
<dbReference type="InterPro" id="IPR059000">
    <property type="entry name" value="ATPase_P-type_domA"/>
</dbReference>
<sequence length="245" mass="26118">MAINWHNLTAEEVISKLNSSRSGLSQEEARNRRHEHGPNELTEKGKRPAIMLFLRQFASPLIYILLAAALIEFFVMRKPTDASVILAVVFINAVIGFVQEGRAERAMEALKRLTVSQAKVLRNGSTVPSPASHLVPGDIVVLEAGDKIPADARLIEAASLSVDESILTGESVPVEKFTAAMEGEAAIADMGNMAHMGCAVVTGRPSGIAETAAATASVNISSNVYWFATPMAISTAMMASTTIPM</sequence>
<dbReference type="SMART" id="SM00831">
    <property type="entry name" value="Cation_ATPase_N"/>
    <property type="match status" value="1"/>
</dbReference>
<keyword evidence="5" id="KW-0472">Membrane</keyword>
<gene>
    <name evidence="7" type="ORF">S06H3_04826</name>
</gene>
<proteinExistence type="predicted"/>
<dbReference type="GO" id="GO:0016887">
    <property type="term" value="F:ATP hydrolysis activity"/>
    <property type="evidence" value="ECO:0007669"/>
    <property type="project" value="InterPro"/>
</dbReference>
<evidence type="ECO:0000259" key="6">
    <source>
        <dbReference type="SMART" id="SM00831"/>
    </source>
</evidence>
<dbReference type="Pfam" id="PF00122">
    <property type="entry name" value="E1-E2_ATPase"/>
    <property type="match status" value="1"/>
</dbReference>
<name>X1JZA7_9ZZZZ</name>
<dbReference type="Gene3D" id="1.20.1110.10">
    <property type="entry name" value="Calcium-transporting ATPase, transmembrane domain"/>
    <property type="match status" value="1"/>
</dbReference>
<dbReference type="GO" id="GO:0016020">
    <property type="term" value="C:membrane"/>
    <property type="evidence" value="ECO:0007669"/>
    <property type="project" value="UniProtKB-SubCell"/>
</dbReference>
<reference evidence="7" key="1">
    <citation type="journal article" date="2014" name="Front. Microbiol.">
        <title>High frequency of phylogenetically diverse reductive dehalogenase-homologous genes in deep subseafloor sedimentary metagenomes.</title>
        <authorList>
            <person name="Kawai M."/>
            <person name="Futagami T."/>
            <person name="Toyoda A."/>
            <person name="Takaki Y."/>
            <person name="Nishi S."/>
            <person name="Hori S."/>
            <person name="Arai W."/>
            <person name="Tsubouchi T."/>
            <person name="Morono Y."/>
            <person name="Uchiyama I."/>
            <person name="Ito T."/>
            <person name="Fujiyama A."/>
            <person name="Inagaki F."/>
            <person name="Takami H."/>
        </authorList>
    </citation>
    <scope>NUCLEOTIDE SEQUENCE</scope>
    <source>
        <strain evidence="7">Expedition CK06-06</strain>
    </source>
</reference>
<evidence type="ECO:0000256" key="4">
    <source>
        <dbReference type="SAM" id="MobiDB-lite"/>
    </source>
</evidence>
<feature type="domain" description="Cation-transporting P-type ATPase N-terminal" evidence="6">
    <location>
        <begin position="4"/>
        <end position="77"/>
    </location>
</feature>
<dbReference type="InterPro" id="IPR001757">
    <property type="entry name" value="P_typ_ATPase"/>
</dbReference>
<dbReference type="InterPro" id="IPR023298">
    <property type="entry name" value="ATPase_P-typ_TM_dom_sf"/>
</dbReference>
<dbReference type="AlphaFoldDB" id="X1JZA7"/>
<dbReference type="SUPFAM" id="SSF81653">
    <property type="entry name" value="Calcium ATPase, transduction domain A"/>
    <property type="match status" value="1"/>
</dbReference>